<dbReference type="InterPro" id="IPR004332">
    <property type="entry name" value="Transposase_MuDR"/>
</dbReference>
<dbReference type="AlphaFoldDB" id="A0A392QC62"/>
<dbReference type="PANTHER" id="PTHR31973:SF187">
    <property type="entry name" value="MUTATOR TRANSPOSASE MUDRA PROTEIN"/>
    <property type="match status" value="1"/>
</dbReference>
<feature type="domain" description="Transposase MuDR plant" evidence="2">
    <location>
        <begin position="54"/>
        <end position="119"/>
    </location>
</feature>
<sequence length="203" mass="23720">EGSGHKTTTTDALEDEDLYHSEELTSPISTDDEDDGSEKLVFPQYNESARFGEVLLKRGMEFPNLAVFKEAVRDYSIHIRRDYYYWVKNESYRAIAKCKVKGCTWEILCSKNARLKSYQIKTYTEEHSCIATNTIKQARRTWVVKILQEKLRIQPTITRAQIFDNFKTKFGVEIDRSKINRAVKKARELVEGCEKDQYGLIWD</sequence>
<dbReference type="EMBL" id="LXQA010125010">
    <property type="protein sequence ID" value="MCI21472.1"/>
    <property type="molecule type" value="Genomic_DNA"/>
</dbReference>
<evidence type="ECO:0000256" key="1">
    <source>
        <dbReference type="SAM" id="MobiDB-lite"/>
    </source>
</evidence>
<protein>
    <recommendedName>
        <fullName evidence="2">Transposase MuDR plant domain-containing protein</fullName>
    </recommendedName>
</protein>
<name>A0A392QC62_9FABA</name>
<evidence type="ECO:0000313" key="3">
    <source>
        <dbReference type="EMBL" id="MCI21472.1"/>
    </source>
</evidence>
<dbReference type="Pfam" id="PF03108">
    <property type="entry name" value="DBD_Tnp_Mut"/>
    <property type="match status" value="1"/>
</dbReference>
<accession>A0A392QC62</accession>
<evidence type="ECO:0000259" key="2">
    <source>
        <dbReference type="Pfam" id="PF03108"/>
    </source>
</evidence>
<feature type="region of interest" description="Disordered" evidence="1">
    <location>
        <begin position="1"/>
        <end position="38"/>
    </location>
</feature>
<dbReference type="PANTHER" id="PTHR31973">
    <property type="entry name" value="POLYPROTEIN, PUTATIVE-RELATED"/>
    <property type="match status" value="1"/>
</dbReference>
<reference evidence="3 4" key="1">
    <citation type="journal article" date="2018" name="Front. Plant Sci.">
        <title>Red Clover (Trifolium pratense) and Zigzag Clover (T. medium) - A Picture of Genomic Similarities and Differences.</title>
        <authorList>
            <person name="Dluhosova J."/>
            <person name="Istvanek J."/>
            <person name="Nedelnik J."/>
            <person name="Repkova J."/>
        </authorList>
    </citation>
    <scope>NUCLEOTIDE SEQUENCE [LARGE SCALE GENOMIC DNA]</scope>
    <source>
        <strain evidence="4">cv. 10/8</strain>
        <tissue evidence="3">Leaf</tissue>
    </source>
</reference>
<comment type="caution">
    <text evidence="3">The sequence shown here is derived from an EMBL/GenBank/DDBJ whole genome shotgun (WGS) entry which is preliminary data.</text>
</comment>
<organism evidence="3 4">
    <name type="scientific">Trifolium medium</name>
    <dbReference type="NCBI Taxonomy" id="97028"/>
    <lineage>
        <taxon>Eukaryota</taxon>
        <taxon>Viridiplantae</taxon>
        <taxon>Streptophyta</taxon>
        <taxon>Embryophyta</taxon>
        <taxon>Tracheophyta</taxon>
        <taxon>Spermatophyta</taxon>
        <taxon>Magnoliopsida</taxon>
        <taxon>eudicotyledons</taxon>
        <taxon>Gunneridae</taxon>
        <taxon>Pentapetalae</taxon>
        <taxon>rosids</taxon>
        <taxon>fabids</taxon>
        <taxon>Fabales</taxon>
        <taxon>Fabaceae</taxon>
        <taxon>Papilionoideae</taxon>
        <taxon>50 kb inversion clade</taxon>
        <taxon>NPAAA clade</taxon>
        <taxon>Hologalegina</taxon>
        <taxon>IRL clade</taxon>
        <taxon>Trifolieae</taxon>
        <taxon>Trifolium</taxon>
    </lineage>
</organism>
<keyword evidence="4" id="KW-1185">Reference proteome</keyword>
<dbReference type="Proteomes" id="UP000265520">
    <property type="component" value="Unassembled WGS sequence"/>
</dbReference>
<feature type="non-terminal residue" evidence="3">
    <location>
        <position position="1"/>
    </location>
</feature>
<proteinExistence type="predicted"/>
<evidence type="ECO:0000313" key="4">
    <source>
        <dbReference type="Proteomes" id="UP000265520"/>
    </source>
</evidence>
<feature type="non-terminal residue" evidence="3">
    <location>
        <position position="203"/>
    </location>
</feature>